<keyword evidence="7 8" id="KW-0472">Membrane</keyword>
<dbReference type="PANTHER" id="PTHR11040">
    <property type="entry name" value="ZINC/IRON TRANSPORTER"/>
    <property type="match status" value="1"/>
</dbReference>
<dbReference type="EMBL" id="JAJEKE010000002">
    <property type="protein sequence ID" value="MCQ1528511.1"/>
    <property type="molecule type" value="Genomic_DNA"/>
</dbReference>
<comment type="subcellular location">
    <subcellularLocation>
        <location evidence="1">Cell membrane</location>
        <topology evidence="1">Multi-pass membrane protein</topology>
    </subcellularLocation>
</comment>
<feature type="transmembrane region" description="Helical" evidence="8">
    <location>
        <begin position="124"/>
        <end position="146"/>
    </location>
</feature>
<evidence type="ECO:0000313" key="9">
    <source>
        <dbReference type="EMBL" id="MCQ1528511.1"/>
    </source>
</evidence>
<gene>
    <name evidence="9" type="ORF">LJD61_02970</name>
</gene>
<name>A0ABT1NF87_9FIRM</name>
<keyword evidence="6 8" id="KW-1133">Transmembrane helix</keyword>
<dbReference type="PANTHER" id="PTHR11040:SF211">
    <property type="entry name" value="ZINC TRANSPORTER ZIP11"/>
    <property type="match status" value="1"/>
</dbReference>
<protein>
    <submittedName>
        <fullName evidence="9">ZIP family metal transporter</fullName>
    </submittedName>
</protein>
<evidence type="ECO:0000256" key="8">
    <source>
        <dbReference type="SAM" id="Phobius"/>
    </source>
</evidence>
<feature type="transmembrane region" description="Helical" evidence="8">
    <location>
        <begin position="167"/>
        <end position="190"/>
    </location>
</feature>
<comment type="caution">
    <text evidence="9">The sequence shown here is derived from an EMBL/GenBank/DDBJ whole genome shotgun (WGS) entry which is preliminary data.</text>
</comment>
<evidence type="ECO:0000256" key="5">
    <source>
        <dbReference type="ARBA" id="ARBA00022833"/>
    </source>
</evidence>
<keyword evidence="3" id="KW-1003">Cell membrane</keyword>
<feature type="transmembrane region" description="Helical" evidence="8">
    <location>
        <begin position="36"/>
        <end position="57"/>
    </location>
</feature>
<evidence type="ECO:0000256" key="6">
    <source>
        <dbReference type="ARBA" id="ARBA00022989"/>
    </source>
</evidence>
<evidence type="ECO:0000256" key="4">
    <source>
        <dbReference type="ARBA" id="ARBA00022692"/>
    </source>
</evidence>
<comment type="similarity">
    <text evidence="2">Belongs to the ZIP transporter (TC 2.A.5) family.</text>
</comment>
<dbReference type="RefSeq" id="WP_255226033.1">
    <property type="nucleotide sequence ID" value="NZ_JAJEKE010000002.1"/>
</dbReference>
<reference evidence="9 10" key="1">
    <citation type="submission" date="2021-10" db="EMBL/GenBank/DDBJ databases">
        <title>Lutispora strain m25 sp. nov., a thermophilic, non-spore-forming bacterium isolated from a lab-scale methanogenic bioreactor digesting anaerobic sludge.</title>
        <authorList>
            <person name="El Houari A."/>
            <person name="Mcdonald J."/>
        </authorList>
    </citation>
    <scope>NUCLEOTIDE SEQUENCE [LARGE SCALE GENOMIC DNA]</scope>
    <source>
        <strain evidence="10">m25</strain>
    </source>
</reference>
<keyword evidence="4 8" id="KW-0812">Transmembrane</keyword>
<keyword evidence="10" id="KW-1185">Reference proteome</keyword>
<evidence type="ECO:0000256" key="1">
    <source>
        <dbReference type="ARBA" id="ARBA00004651"/>
    </source>
</evidence>
<keyword evidence="5" id="KW-0862">Zinc</keyword>
<feature type="transmembrane region" description="Helical" evidence="8">
    <location>
        <begin position="63"/>
        <end position="86"/>
    </location>
</feature>
<dbReference type="Proteomes" id="UP001651880">
    <property type="component" value="Unassembled WGS sequence"/>
</dbReference>
<feature type="transmembrane region" description="Helical" evidence="8">
    <location>
        <begin position="6"/>
        <end position="29"/>
    </location>
</feature>
<feature type="transmembrane region" description="Helical" evidence="8">
    <location>
        <begin position="229"/>
        <end position="248"/>
    </location>
</feature>
<evidence type="ECO:0000313" key="10">
    <source>
        <dbReference type="Proteomes" id="UP001651880"/>
    </source>
</evidence>
<evidence type="ECO:0000256" key="7">
    <source>
        <dbReference type="ARBA" id="ARBA00023136"/>
    </source>
</evidence>
<evidence type="ECO:0000256" key="3">
    <source>
        <dbReference type="ARBA" id="ARBA00022475"/>
    </source>
</evidence>
<sequence length="249" mass="25652">MNRILAVTIIGFISGMVGTGIGGVIVFFLKNPGKKFMGTLLGFTGGIMLAVVCFDLMPHAFEIGGMIIGFAGILFGVAAVFLADIIMPEVPEMRSVSAGLDSTLIKSGILLGIGIALHNFPEGLAIGSGFAAGNSMGLSIAIVMGLHDMPEGIAMAVPLRIGGYNRLKIVFYTIVAGIPTGIGALIGALLGEISPVFVSLCLGFAGGAMLYITCGELIPKTQTLYRGRIPTIGMLAGILIGLYITMILG</sequence>
<evidence type="ECO:0000256" key="2">
    <source>
        <dbReference type="ARBA" id="ARBA00006939"/>
    </source>
</evidence>
<accession>A0ABT1NF87</accession>
<feature type="transmembrane region" description="Helical" evidence="8">
    <location>
        <begin position="196"/>
        <end position="217"/>
    </location>
</feature>
<proteinExistence type="inferred from homology"/>
<dbReference type="Pfam" id="PF02535">
    <property type="entry name" value="Zip"/>
    <property type="match status" value="1"/>
</dbReference>
<organism evidence="9 10">
    <name type="scientific">Lutispora saccharofermentans</name>
    <dbReference type="NCBI Taxonomy" id="3024236"/>
    <lineage>
        <taxon>Bacteria</taxon>
        <taxon>Bacillati</taxon>
        <taxon>Bacillota</taxon>
        <taxon>Clostridia</taxon>
        <taxon>Lutisporales</taxon>
        <taxon>Lutisporaceae</taxon>
        <taxon>Lutispora</taxon>
    </lineage>
</organism>
<dbReference type="InterPro" id="IPR003689">
    <property type="entry name" value="ZIP"/>
</dbReference>